<evidence type="ECO:0000313" key="4">
    <source>
        <dbReference type="Proteomes" id="UP000239477"/>
    </source>
</evidence>
<dbReference type="InterPro" id="IPR005064">
    <property type="entry name" value="BUG"/>
</dbReference>
<gene>
    <name evidence="3" type="ORF">CLM73_20185</name>
</gene>
<dbReference type="SUPFAM" id="SSF53850">
    <property type="entry name" value="Periplasmic binding protein-like II"/>
    <property type="match status" value="1"/>
</dbReference>
<feature type="region of interest" description="Disordered" evidence="2">
    <location>
        <begin position="101"/>
        <end position="121"/>
    </location>
</feature>
<protein>
    <recommendedName>
        <fullName evidence="5">Tripartite tricarboxylate transporter substrate binding protein</fullName>
    </recommendedName>
</protein>
<dbReference type="CDD" id="cd07012">
    <property type="entry name" value="PBP2_Bug_TTT"/>
    <property type="match status" value="1"/>
</dbReference>
<proteinExistence type="inferred from homology"/>
<accession>A0A2S0IH57</accession>
<organism evidence="3 4">
    <name type="scientific">Achromobacter spanius</name>
    <dbReference type="NCBI Taxonomy" id="217203"/>
    <lineage>
        <taxon>Bacteria</taxon>
        <taxon>Pseudomonadati</taxon>
        <taxon>Pseudomonadota</taxon>
        <taxon>Betaproteobacteria</taxon>
        <taxon>Burkholderiales</taxon>
        <taxon>Alcaligenaceae</taxon>
        <taxon>Achromobacter</taxon>
    </lineage>
</organism>
<dbReference type="Proteomes" id="UP000239477">
    <property type="component" value="Chromosome"/>
</dbReference>
<sequence length="445" mass="47649">MRAEIAGCVVYRRCAAAVKLPSRAIQNAVSRFARLMLRTGVSIFFRPAACWPAALFREHTPASARIQPFPQFGASSHISALCLPIEGSDWIPDRAACRMLSQPGRRPESDTETTMQPISRNVPGPQSVRLRLLLACCGALLALLHTGQAVAQRHYEMIIPIAAGGSLDLMARSLSEAFSQQLGAPVTPLNKVGAGTLVGTRYVAQDSARDGRLMLFTGLPYTTLQFKDGGPAFDTARFKPVMYVGWQPTVLYVRSSIPANDVASFIAWAKANPNGVTFASSGIGSSPHIAAEQFAAMTGIKIVNVPMGGSSAFVPALAGGHVDAVFDAPATRSMVQEGRLKALMVGNAEPLPDWKDLPTSRDVGLEGFRSGTWYGVLVPANTPDQTVQDLNGQFNKALANPIVKTRAKEFGIELAGGTAAEFGTVLQREHDRIEALIKTRDIVIP</sequence>
<dbReference type="PANTHER" id="PTHR42928">
    <property type="entry name" value="TRICARBOXYLATE-BINDING PROTEIN"/>
    <property type="match status" value="1"/>
</dbReference>
<dbReference type="PANTHER" id="PTHR42928:SF5">
    <property type="entry name" value="BLR1237 PROTEIN"/>
    <property type="match status" value="1"/>
</dbReference>
<dbReference type="EMBL" id="CP023270">
    <property type="protein sequence ID" value="AVJ31127.1"/>
    <property type="molecule type" value="Genomic_DNA"/>
</dbReference>
<evidence type="ECO:0000256" key="1">
    <source>
        <dbReference type="ARBA" id="ARBA00006987"/>
    </source>
</evidence>
<dbReference type="AlphaFoldDB" id="A0A2S0IH57"/>
<evidence type="ECO:0000256" key="2">
    <source>
        <dbReference type="SAM" id="MobiDB-lite"/>
    </source>
</evidence>
<evidence type="ECO:0000313" key="3">
    <source>
        <dbReference type="EMBL" id="AVJ31127.1"/>
    </source>
</evidence>
<dbReference type="Pfam" id="PF03401">
    <property type="entry name" value="TctC"/>
    <property type="match status" value="1"/>
</dbReference>
<name>A0A2S0IH57_9BURK</name>
<dbReference type="Gene3D" id="3.40.190.150">
    <property type="entry name" value="Bordetella uptake gene, domain 1"/>
    <property type="match status" value="1"/>
</dbReference>
<dbReference type="InterPro" id="IPR042100">
    <property type="entry name" value="Bug_dom1"/>
</dbReference>
<dbReference type="Gene3D" id="3.40.190.10">
    <property type="entry name" value="Periplasmic binding protein-like II"/>
    <property type="match status" value="1"/>
</dbReference>
<keyword evidence="4" id="KW-1185">Reference proteome</keyword>
<comment type="similarity">
    <text evidence="1">Belongs to the UPF0065 (bug) family.</text>
</comment>
<reference evidence="3 4" key="1">
    <citation type="submission" date="2017-09" db="EMBL/GenBank/DDBJ databases">
        <title>Genomic, metabolic, and phenotypic characteristics of bacterial isolates from the natural microbiome of the model nematode Caenorhabditis elegans.</title>
        <authorList>
            <person name="Zimmermann J."/>
            <person name="Obeng N."/>
            <person name="Yang W."/>
            <person name="Obeng O."/>
            <person name="Kissoyan K."/>
            <person name="Pees B."/>
            <person name="Dirksen P."/>
            <person name="Hoppner M."/>
            <person name="Franke A."/>
            <person name="Rosenstiel P."/>
            <person name="Leippe M."/>
            <person name="Dierking K."/>
            <person name="Kaleta C."/>
            <person name="Schulenburg H."/>
        </authorList>
    </citation>
    <scope>NUCLEOTIDE SEQUENCE [LARGE SCALE GENOMIC DNA]</scope>
    <source>
        <strain evidence="3 4">MYb73</strain>
    </source>
</reference>
<evidence type="ECO:0008006" key="5">
    <source>
        <dbReference type="Google" id="ProtNLM"/>
    </source>
</evidence>